<reference evidence="1 2" key="1">
    <citation type="journal article" date="2018" name="Sci. Data">
        <title>The draft genome sequence of cork oak.</title>
        <authorList>
            <person name="Ramos A.M."/>
            <person name="Usie A."/>
            <person name="Barbosa P."/>
            <person name="Barros P.M."/>
            <person name="Capote T."/>
            <person name="Chaves I."/>
            <person name="Simoes F."/>
            <person name="Abreu I."/>
            <person name="Carrasquinho I."/>
            <person name="Faro C."/>
            <person name="Guimaraes J.B."/>
            <person name="Mendonca D."/>
            <person name="Nobrega F."/>
            <person name="Rodrigues L."/>
            <person name="Saibo N.J.M."/>
            <person name="Varela M.C."/>
            <person name="Egas C."/>
            <person name="Matos J."/>
            <person name="Miguel C.M."/>
            <person name="Oliveira M.M."/>
            <person name="Ricardo C.P."/>
            <person name="Goncalves S."/>
        </authorList>
    </citation>
    <scope>NUCLEOTIDE SEQUENCE [LARGE SCALE GENOMIC DNA]</scope>
    <source>
        <strain evidence="2">cv. HL8</strain>
    </source>
</reference>
<dbReference type="EMBL" id="PKMF04000274">
    <property type="protein sequence ID" value="KAK7839866.1"/>
    <property type="molecule type" value="Genomic_DNA"/>
</dbReference>
<proteinExistence type="predicted"/>
<dbReference type="InterPro" id="IPR050715">
    <property type="entry name" value="LRR-SigEffector_domain"/>
</dbReference>
<evidence type="ECO:0000313" key="1">
    <source>
        <dbReference type="EMBL" id="KAK7839866.1"/>
    </source>
</evidence>
<protein>
    <submittedName>
        <fullName evidence="1">Uncharacterized protein</fullName>
    </submittedName>
</protein>
<feature type="non-terminal residue" evidence="1">
    <location>
        <position position="1"/>
    </location>
</feature>
<name>A0AAW0KMP9_QUESU</name>
<dbReference type="PANTHER" id="PTHR45752:SF187">
    <property type="entry name" value="LEUCINE-RICH REPEAT AND IQ DOMAIN-CONTAINING PROTEIN 4"/>
    <property type="match status" value="1"/>
</dbReference>
<dbReference type="Gene3D" id="3.80.10.10">
    <property type="entry name" value="Ribonuclease Inhibitor"/>
    <property type="match status" value="1"/>
</dbReference>
<dbReference type="InterPro" id="IPR032675">
    <property type="entry name" value="LRR_dom_sf"/>
</dbReference>
<accession>A0AAW0KMP9</accession>
<organism evidence="1 2">
    <name type="scientific">Quercus suber</name>
    <name type="common">Cork oak</name>
    <dbReference type="NCBI Taxonomy" id="58331"/>
    <lineage>
        <taxon>Eukaryota</taxon>
        <taxon>Viridiplantae</taxon>
        <taxon>Streptophyta</taxon>
        <taxon>Embryophyta</taxon>
        <taxon>Tracheophyta</taxon>
        <taxon>Spermatophyta</taxon>
        <taxon>Magnoliopsida</taxon>
        <taxon>eudicotyledons</taxon>
        <taxon>Gunneridae</taxon>
        <taxon>Pentapetalae</taxon>
        <taxon>rosids</taxon>
        <taxon>fabids</taxon>
        <taxon>Fagales</taxon>
        <taxon>Fagaceae</taxon>
        <taxon>Quercus</taxon>
    </lineage>
</organism>
<dbReference type="PANTHER" id="PTHR45752">
    <property type="entry name" value="LEUCINE-RICH REPEAT-CONTAINING"/>
    <property type="match status" value="1"/>
</dbReference>
<evidence type="ECO:0000313" key="2">
    <source>
        <dbReference type="Proteomes" id="UP000237347"/>
    </source>
</evidence>
<dbReference type="Proteomes" id="UP000237347">
    <property type="component" value="Unassembled WGS sequence"/>
</dbReference>
<sequence length="484" mass="55726">GIQLKYLKNINLYDCESITELPELCTPSLEKLNLGYCQNLAKVHDSLGFLDKLQIWNLSSCRKLQILPNPLRYLPKDIFYFLQLIDVLSIPAAKLGQTIDYSGGFYGFVKLKSLSFRRYKNIIELDFFMRPKYFPVLYSLDLSRTNILSIPESLSRFVGLGILNMRDSKQLKKISRRPLDCYSLNAQPSSRLLNQIGEFLGILPNKACKGTRSRMLMGMDPQTSSSDIFIIRLPGTEIPKQLELDHESNGNVISFWVGREFPENFFVCFAFGPLKYLGESSCFVYLSINGCKRERLFICHLDELSDHLWIASLPNKRLQNQLNESNPSERNYVEVICEMRCLDTTTGLIQRVVVDWIKNHPRGWGVRVECICQWASNNGGCYRHQCRLRIKNHRLPYARRPQIDYLSYFGWLRIQLPLWEQSSRPNRKTATLMTSSRALRAMEEIDSRASNIGAEDSRLAIAHTYVNDGSNSVSYPPSKKARKS</sequence>
<gene>
    <name evidence="1" type="ORF">CFP56_017440</name>
</gene>
<comment type="caution">
    <text evidence="1">The sequence shown here is derived from an EMBL/GenBank/DDBJ whole genome shotgun (WGS) entry which is preliminary data.</text>
</comment>
<dbReference type="AlphaFoldDB" id="A0AAW0KMP9"/>
<dbReference type="SUPFAM" id="SSF52058">
    <property type="entry name" value="L domain-like"/>
    <property type="match status" value="1"/>
</dbReference>
<keyword evidence="2" id="KW-1185">Reference proteome</keyword>